<keyword evidence="5" id="KW-0663">Pyridoxal phosphate</keyword>
<dbReference type="CDD" id="cd01561">
    <property type="entry name" value="CBS_like"/>
    <property type="match status" value="1"/>
</dbReference>
<organism evidence="8 9">
    <name type="scientific">Pterulicium gracile</name>
    <dbReference type="NCBI Taxonomy" id="1884261"/>
    <lineage>
        <taxon>Eukaryota</taxon>
        <taxon>Fungi</taxon>
        <taxon>Dikarya</taxon>
        <taxon>Basidiomycota</taxon>
        <taxon>Agaricomycotina</taxon>
        <taxon>Agaricomycetes</taxon>
        <taxon>Agaricomycetidae</taxon>
        <taxon>Agaricales</taxon>
        <taxon>Pleurotineae</taxon>
        <taxon>Pterulaceae</taxon>
        <taxon>Pterulicium</taxon>
    </lineage>
</organism>
<evidence type="ECO:0000256" key="6">
    <source>
        <dbReference type="ARBA" id="ARBA00047490"/>
    </source>
</evidence>
<dbReference type="AlphaFoldDB" id="A0A5C3QUV1"/>
<dbReference type="GO" id="GO:0004122">
    <property type="term" value="F:cystathionine beta-synthase activity"/>
    <property type="evidence" value="ECO:0007669"/>
    <property type="project" value="UniProtKB-EC"/>
</dbReference>
<evidence type="ECO:0000256" key="2">
    <source>
        <dbReference type="ARBA" id="ARBA00005003"/>
    </source>
</evidence>
<comment type="cofactor">
    <cofactor evidence="1">
        <name>pyridoxal 5'-phosphate</name>
        <dbReference type="ChEBI" id="CHEBI:597326"/>
    </cofactor>
</comment>
<dbReference type="Gene3D" id="3.40.50.1100">
    <property type="match status" value="2"/>
</dbReference>
<dbReference type="SUPFAM" id="SSF53686">
    <property type="entry name" value="Tryptophan synthase beta subunit-like PLP-dependent enzymes"/>
    <property type="match status" value="1"/>
</dbReference>
<accession>A0A5C3QUV1</accession>
<evidence type="ECO:0000313" key="9">
    <source>
        <dbReference type="Proteomes" id="UP000305067"/>
    </source>
</evidence>
<evidence type="ECO:0000256" key="3">
    <source>
        <dbReference type="ARBA" id="ARBA00007103"/>
    </source>
</evidence>
<dbReference type="InterPro" id="IPR001926">
    <property type="entry name" value="TrpB-like_PALP"/>
</dbReference>
<gene>
    <name evidence="8" type="ORF">BDV98DRAFT_500932</name>
</gene>
<dbReference type="GO" id="GO:0009069">
    <property type="term" value="P:serine family amino acid metabolic process"/>
    <property type="evidence" value="ECO:0007669"/>
    <property type="project" value="UniProtKB-ARBA"/>
</dbReference>
<protein>
    <recommendedName>
        <fullName evidence="4">cystathionine beta-synthase</fullName>
        <ecNumber evidence="4">4.2.1.22</ecNumber>
    </recommendedName>
</protein>
<dbReference type="EMBL" id="ML178817">
    <property type="protein sequence ID" value="TFL05158.1"/>
    <property type="molecule type" value="Genomic_DNA"/>
</dbReference>
<feature type="domain" description="Tryptophan synthase beta chain-like PALP" evidence="7">
    <location>
        <begin position="10"/>
        <end position="327"/>
    </location>
</feature>
<dbReference type="EC" id="4.2.1.22" evidence="4"/>
<dbReference type="OrthoDB" id="10259545at2759"/>
<evidence type="ECO:0000259" key="7">
    <source>
        <dbReference type="Pfam" id="PF00291"/>
    </source>
</evidence>
<comment type="catalytic activity">
    <reaction evidence="6">
        <text>L-homocysteine + L-serine = L,L-cystathionine + H2O</text>
        <dbReference type="Rhea" id="RHEA:10112"/>
        <dbReference type="ChEBI" id="CHEBI:15377"/>
        <dbReference type="ChEBI" id="CHEBI:33384"/>
        <dbReference type="ChEBI" id="CHEBI:58161"/>
        <dbReference type="ChEBI" id="CHEBI:58199"/>
        <dbReference type="EC" id="4.2.1.22"/>
    </reaction>
</comment>
<sequence length="377" mass="39991">MPQILDNALGAVGNTPLIRLDNIKRELGLKCNLLGKVEVTSIGGSVKDRIAKAMVEAAEKDGTLIPGKSIVIEATSGNTGIGLAMACAIKGYSVVITLPEKMSLEKEAALRAMGAEVVRTPTEAAWDSPESNIGLAKRLAAEIPHGVILDQYRNPNNPLAHELTTGPEIIEAVVSTPSTTAHPSSGKVDVFAAGTGTGGTITGVSRAIKRTGHNKSCIILGVDPVGSILALPESLNTTGSGEAYIIEGIGYDFYPPVLARDEEHISSWVKTSDDESFVAAGRLMRSEGLMVGGSSGSVLAGTIKWFEESEEGRRIKETEGANVVILLADGLRNYIGKKWFIDMAMNSKPPQVRELLTKILGRDPSKSHSSKHTEERD</sequence>
<dbReference type="PANTHER" id="PTHR10314">
    <property type="entry name" value="CYSTATHIONINE BETA-SYNTHASE"/>
    <property type="match status" value="1"/>
</dbReference>
<name>A0A5C3QUV1_9AGAR</name>
<dbReference type="InterPro" id="IPR036052">
    <property type="entry name" value="TrpB-like_PALP_sf"/>
</dbReference>
<evidence type="ECO:0000256" key="1">
    <source>
        <dbReference type="ARBA" id="ARBA00001933"/>
    </source>
</evidence>
<comment type="pathway">
    <text evidence="2">Amino-acid biosynthesis; L-cysteine biosynthesis; L-cysteine from L-homocysteine and L-serine: step 1/2.</text>
</comment>
<comment type="similarity">
    <text evidence="3">Belongs to the cysteine synthase/cystathionine beta-synthase family.</text>
</comment>
<dbReference type="Pfam" id="PF00291">
    <property type="entry name" value="PALP"/>
    <property type="match status" value="1"/>
</dbReference>
<dbReference type="Proteomes" id="UP000305067">
    <property type="component" value="Unassembled WGS sequence"/>
</dbReference>
<dbReference type="GO" id="GO:0006534">
    <property type="term" value="P:cysteine metabolic process"/>
    <property type="evidence" value="ECO:0007669"/>
    <property type="project" value="UniProtKB-ARBA"/>
</dbReference>
<evidence type="ECO:0000256" key="5">
    <source>
        <dbReference type="ARBA" id="ARBA00022898"/>
    </source>
</evidence>
<evidence type="ECO:0000256" key="4">
    <source>
        <dbReference type="ARBA" id="ARBA00012041"/>
    </source>
</evidence>
<dbReference type="FunFam" id="3.40.50.1100:FF:000003">
    <property type="entry name" value="Cystathionine beta-synthase"/>
    <property type="match status" value="1"/>
</dbReference>
<evidence type="ECO:0000313" key="8">
    <source>
        <dbReference type="EMBL" id="TFL05158.1"/>
    </source>
</evidence>
<dbReference type="FunFam" id="3.40.50.1100:FF:000118">
    <property type="entry name" value="Related to CYS4-cystathionine beta-synthase"/>
    <property type="match status" value="1"/>
</dbReference>
<reference evidence="8 9" key="1">
    <citation type="journal article" date="2019" name="Nat. Ecol. Evol.">
        <title>Megaphylogeny resolves global patterns of mushroom evolution.</title>
        <authorList>
            <person name="Varga T."/>
            <person name="Krizsan K."/>
            <person name="Foldi C."/>
            <person name="Dima B."/>
            <person name="Sanchez-Garcia M."/>
            <person name="Sanchez-Ramirez S."/>
            <person name="Szollosi G.J."/>
            <person name="Szarkandi J.G."/>
            <person name="Papp V."/>
            <person name="Albert L."/>
            <person name="Andreopoulos W."/>
            <person name="Angelini C."/>
            <person name="Antonin V."/>
            <person name="Barry K.W."/>
            <person name="Bougher N.L."/>
            <person name="Buchanan P."/>
            <person name="Buyck B."/>
            <person name="Bense V."/>
            <person name="Catcheside P."/>
            <person name="Chovatia M."/>
            <person name="Cooper J."/>
            <person name="Damon W."/>
            <person name="Desjardin D."/>
            <person name="Finy P."/>
            <person name="Geml J."/>
            <person name="Haridas S."/>
            <person name="Hughes K."/>
            <person name="Justo A."/>
            <person name="Karasinski D."/>
            <person name="Kautmanova I."/>
            <person name="Kiss B."/>
            <person name="Kocsube S."/>
            <person name="Kotiranta H."/>
            <person name="LaButti K.M."/>
            <person name="Lechner B.E."/>
            <person name="Liimatainen K."/>
            <person name="Lipzen A."/>
            <person name="Lukacs Z."/>
            <person name="Mihaltcheva S."/>
            <person name="Morgado L.N."/>
            <person name="Niskanen T."/>
            <person name="Noordeloos M.E."/>
            <person name="Ohm R.A."/>
            <person name="Ortiz-Santana B."/>
            <person name="Ovrebo C."/>
            <person name="Racz N."/>
            <person name="Riley R."/>
            <person name="Savchenko A."/>
            <person name="Shiryaev A."/>
            <person name="Soop K."/>
            <person name="Spirin V."/>
            <person name="Szebenyi C."/>
            <person name="Tomsovsky M."/>
            <person name="Tulloss R.E."/>
            <person name="Uehling J."/>
            <person name="Grigoriev I.V."/>
            <person name="Vagvolgyi C."/>
            <person name="Papp T."/>
            <person name="Martin F.M."/>
            <person name="Miettinen O."/>
            <person name="Hibbett D.S."/>
            <person name="Nagy L.G."/>
        </authorList>
    </citation>
    <scope>NUCLEOTIDE SEQUENCE [LARGE SCALE GENOMIC DNA]</scope>
    <source>
        <strain evidence="8 9">CBS 309.79</strain>
    </source>
</reference>
<proteinExistence type="inferred from homology"/>
<dbReference type="GO" id="GO:0044272">
    <property type="term" value="P:sulfur compound biosynthetic process"/>
    <property type="evidence" value="ECO:0007669"/>
    <property type="project" value="UniProtKB-ARBA"/>
</dbReference>
<dbReference type="InterPro" id="IPR050214">
    <property type="entry name" value="Cys_Synth/Cystath_Beta-Synth"/>
</dbReference>
<dbReference type="STRING" id="1884261.A0A5C3QUV1"/>
<keyword evidence="9" id="KW-1185">Reference proteome</keyword>